<protein>
    <submittedName>
        <fullName evidence="1">Uncharacterized protein</fullName>
    </submittedName>
</protein>
<name>A0A1I7N5L6_9BACT</name>
<dbReference type="AlphaFoldDB" id="A0A1I7N5L6"/>
<dbReference type="EMBL" id="FPCJ01000001">
    <property type="protein sequence ID" value="SFV29873.1"/>
    <property type="molecule type" value="Genomic_DNA"/>
</dbReference>
<reference evidence="2" key="1">
    <citation type="submission" date="2016-10" db="EMBL/GenBank/DDBJ databases">
        <authorList>
            <person name="Varghese N."/>
            <person name="Submissions S."/>
        </authorList>
    </citation>
    <scope>NUCLEOTIDE SEQUENCE [LARGE SCALE GENOMIC DNA]</scope>
    <source>
        <strain evidence="2">DSM 14807</strain>
    </source>
</reference>
<evidence type="ECO:0000313" key="1">
    <source>
        <dbReference type="EMBL" id="SFV29873.1"/>
    </source>
</evidence>
<evidence type="ECO:0000313" key="2">
    <source>
        <dbReference type="Proteomes" id="UP000199537"/>
    </source>
</evidence>
<keyword evidence="2" id="KW-1185">Reference proteome</keyword>
<organism evidence="1 2">
    <name type="scientific">Thermoflavifilum thermophilum</name>
    <dbReference type="NCBI Taxonomy" id="1393122"/>
    <lineage>
        <taxon>Bacteria</taxon>
        <taxon>Pseudomonadati</taxon>
        <taxon>Bacteroidota</taxon>
        <taxon>Chitinophagia</taxon>
        <taxon>Chitinophagales</taxon>
        <taxon>Chitinophagaceae</taxon>
        <taxon>Thermoflavifilum</taxon>
    </lineage>
</organism>
<gene>
    <name evidence="1" type="ORF">SAMN05660895_0648</name>
</gene>
<accession>A0A1I7N5L6</accession>
<proteinExistence type="predicted"/>
<dbReference type="Proteomes" id="UP000199537">
    <property type="component" value="Unassembled WGS sequence"/>
</dbReference>
<sequence length="743" mass="85099">MHYLLIWMLGWNLLGTGKPDTIGISVPISRQLIHEQINHAQAEALHALYSTLDTSTARDDAHPTDMQAREARAREALTKEVNDIQLFVESSAYEHRIKYYYLYGLYHVLSLYAYQVQHGELDALLAPVLIKQFREMMQADMQGKSIAGCLDDVPYQVGFINIEAFPNNFGYRVAKTILFRAFAAAHPEQVLSSLQGPYAEFLNEPFTDSIIARVARLYPQRVYDYATSYTAVGNAIRRNPDSLVQTIVRIGQAPYAIQILPFLDGLVHKQYTIQQLEKIIPDKDAYYRLCVQTVIDMRRKWLNDTPVLNLKGMEQNVKRAALHYIRTINDLHDTLDAVRFACVDAFTPQEIYYLLINGEEELYTSSYVGLFKRMMQRMQPPRGDWLLMSVYFDRFKKFITMAAAYNTLNDFLQSMPEANSTALMQQFVSGLEKTETLEDAVDVADAFGSIRDPRLLEFLRREVDKNFLAMQKQQDKRGQVIYALLASLFSSRVHDQQDSVWSRDISRKFHLPPIDKVPFSNLVGDDGRVYEEVLFYGDKDGFQSFNSFMSSFRGSEWKITKNTYWLTIESQRGKPITIFVKLPFADADQDELAMSKLSAYLNAQQIHPTIYIHRGHSYHVNATIAQLQSSARIVILGSCGGYNSLASVLQISPQAQIISSKQTGTLFVNEPIIRALEDQILAGKDIVWEKLWNQLSVELRKTPHYDQFEDYIPPHKNMGAIFIKAYHQLMQDNADRPAADDEP</sequence>
<dbReference type="STRING" id="1393122.SAMN05660895_0648"/>